<keyword evidence="1" id="KW-0732">Signal</keyword>
<reference evidence="2 3" key="1">
    <citation type="submission" date="2019-01" db="EMBL/GenBank/DDBJ databases">
        <authorList>
            <person name="B I."/>
            <person name="Ch S."/>
            <person name="Ch V.R."/>
        </authorList>
    </citation>
    <scope>NUCLEOTIDE SEQUENCE [LARGE SCALE GENOMIC DNA]</scope>
    <source>
        <strain evidence="2 3">JC507</strain>
    </source>
</reference>
<dbReference type="PANTHER" id="PTHR46580:SF4">
    <property type="entry name" value="ATP_GTP-BINDING PROTEIN"/>
    <property type="match status" value="1"/>
</dbReference>
<feature type="signal peptide" evidence="1">
    <location>
        <begin position="1"/>
        <end position="18"/>
    </location>
</feature>
<dbReference type="EMBL" id="SDLV01000006">
    <property type="protein sequence ID" value="THV62685.1"/>
    <property type="molecule type" value="Genomic_DNA"/>
</dbReference>
<name>A0ABY2RAQ9_9FLAO</name>
<evidence type="ECO:0000256" key="1">
    <source>
        <dbReference type="SAM" id="SignalP"/>
    </source>
</evidence>
<evidence type="ECO:0000313" key="2">
    <source>
        <dbReference type="EMBL" id="THV62685.1"/>
    </source>
</evidence>
<gene>
    <name evidence="2" type="ORF">EK417_04140</name>
</gene>
<sequence>MKKILTVFSLLLILKSYAQPYAQSYYKNLFDSKQYDVVPLNSTSPNQVEFSWIVSAHMEALALMYEKTHDVKYANVLIGTMGNVIDRRDDLRDQLPPNIGVSNISDYRGISGAAWSTDYYNTNQGDGKTYAHVAHSANITYPMAKFAAIVKKDSTIQNTMYNSGGRYNGMTFKAIANDLKQKVSETLIYHETQWYTEPNNIIGYYKERNDNPPIDNDGEILPFNMQSAMGRVLVQMYLATDNPDYLIQINQIANFLKANTSFDSNLQSNKWTYWKKTTLREDISHGGLTISFPYECRKYSISNGGALIYTDSDMNAYANTLTKDIYQSPLYINNGVAYPAEHWNLKSGFRMGNADLSTYTCFQWASLSKYDAKIYQLLAEMQTAENYYTPLMPENFPLAVAYLAYYENLIVPVNTEHGWGDGSDWRGVASGNFDEDSANEFVVIRNYDGMIGTMEPYGKKFHSVTSDKYYNGQYNWRGIAAGDFFGDNKSEIVTLSNHTDPVNNGVYILKIENNNIVEHTKSIGWDAQSDWVGAAAGNFITGGKDDFIAVRNLNKEVLVFNFNGTTPQLVHTNALNLPSNSKITAVASGNLDGVGKDEIVLLVDAQDPAYNGIYVYNIDDNGIVTKIAQSTNWGSGSEWRGLAVGNLDGNGADEIIVHRNYDGEYVAYTLSGNILNSTGVERFPILQTQDNIMCSGNFDPSSKNEELVTLRKDGGIVMFSAAKVIRANSTTNNNKQSDPCQNELLEVLFSFLKSASFKREELKEISVR</sequence>
<comment type="caution">
    <text evidence="2">The sequence shown here is derived from an EMBL/GenBank/DDBJ whole genome shotgun (WGS) entry which is preliminary data.</text>
</comment>
<dbReference type="Proteomes" id="UP000306038">
    <property type="component" value="Unassembled WGS sequence"/>
</dbReference>
<dbReference type="SUPFAM" id="SSF69318">
    <property type="entry name" value="Integrin alpha N-terminal domain"/>
    <property type="match status" value="1"/>
</dbReference>
<dbReference type="Gene3D" id="2.130.10.130">
    <property type="entry name" value="Integrin alpha, N-terminal"/>
    <property type="match status" value="1"/>
</dbReference>
<organism evidence="2 3">
    <name type="scientific">Chryseobacterium candidae</name>
    <dbReference type="NCBI Taxonomy" id="1978493"/>
    <lineage>
        <taxon>Bacteria</taxon>
        <taxon>Pseudomonadati</taxon>
        <taxon>Bacteroidota</taxon>
        <taxon>Flavobacteriia</taxon>
        <taxon>Flavobacteriales</taxon>
        <taxon>Weeksellaceae</taxon>
        <taxon>Chryseobacterium group</taxon>
        <taxon>Chryseobacterium</taxon>
    </lineage>
</organism>
<dbReference type="PANTHER" id="PTHR46580">
    <property type="entry name" value="SENSOR KINASE-RELATED"/>
    <property type="match status" value="1"/>
</dbReference>
<keyword evidence="3" id="KW-1185">Reference proteome</keyword>
<proteinExistence type="predicted"/>
<dbReference type="InterPro" id="IPR028994">
    <property type="entry name" value="Integrin_alpha_N"/>
</dbReference>
<evidence type="ECO:0008006" key="4">
    <source>
        <dbReference type="Google" id="ProtNLM"/>
    </source>
</evidence>
<feature type="chain" id="PRO_5046603410" description="VCBS repeat-containing protein" evidence="1">
    <location>
        <begin position="19"/>
        <end position="768"/>
    </location>
</feature>
<dbReference type="RefSeq" id="WP_136521407.1">
    <property type="nucleotide sequence ID" value="NZ_SDLV01000006.1"/>
</dbReference>
<evidence type="ECO:0000313" key="3">
    <source>
        <dbReference type="Proteomes" id="UP000306038"/>
    </source>
</evidence>
<protein>
    <recommendedName>
        <fullName evidence="4">VCBS repeat-containing protein</fullName>
    </recommendedName>
</protein>
<accession>A0ABY2RAQ9</accession>